<feature type="domain" description="CBS" evidence="3">
    <location>
        <begin position="75"/>
        <end position="131"/>
    </location>
</feature>
<keyword evidence="4" id="KW-0418">Kinase</keyword>
<proteinExistence type="predicted"/>
<dbReference type="GO" id="GO:0016301">
    <property type="term" value="F:kinase activity"/>
    <property type="evidence" value="ECO:0007669"/>
    <property type="project" value="UniProtKB-KW"/>
</dbReference>
<organism evidence="4 7">
    <name type="scientific">Mycolicibacter arupensis</name>
    <dbReference type="NCBI Taxonomy" id="342002"/>
    <lineage>
        <taxon>Bacteria</taxon>
        <taxon>Bacillati</taxon>
        <taxon>Actinomycetota</taxon>
        <taxon>Actinomycetes</taxon>
        <taxon>Mycobacteriales</taxon>
        <taxon>Mycobacteriaceae</taxon>
        <taxon>Mycolicibacter</taxon>
    </lineage>
</organism>
<dbReference type="InterPro" id="IPR046342">
    <property type="entry name" value="CBS_dom_sf"/>
</dbReference>
<evidence type="ECO:0000256" key="1">
    <source>
        <dbReference type="ARBA" id="ARBA00023122"/>
    </source>
</evidence>
<dbReference type="Pfam" id="PF00571">
    <property type="entry name" value="CBS"/>
    <property type="match status" value="2"/>
</dbReference>
<dbReference type="Proteomes" id="UP000192327">
    <property type="component" value="Unassembled WGS sequence"/>
</dbReference>
<dbReference type="Proteomes" id="UP000034416">
    <property type="component" value="Unassembled WGS sequence"/>
</dbReference>
<reference evidence="6 9" key="4">
    <citation type="submission" date="2018-09" db="EMBL/GenBank/DDBJ databases">
        <title>Metagenome Assembled Genomes from an Advanced Water Purification Facility.</title>
        <authorList>
            <person name="Stamps B.W."/>
            <person name="Spear J.R."/>
        </authorList>
    </citation>
    <scope>NUCLEOTIDE SEQUENCE [LARGE SCALE GENOMIC DNA]</scope>
    <source>
        <strain evidence="6">Bin_29_2</strain>
    </source>
</reference>
<dbReference type="AlphaFoldDB" id="A0A0F5N506"/>
<dbReference type="PROSITE" id="PS51371">
    <property type="entry name" value="CBS"/>
    <property type="match status" value="2"/>
</dbReference>
<comment type="caution">
    <text evidence="4">The sequence shown here is derived from an EMBL/GenBank/DDBJ whole genome shotgun (WGS) entry which is preliminary data.</text>
</comment>
<dbReference type="STRING" id="342002.BST15_01800"/>
<dbReference type="SMART" id="SM00116">
    <property type="entry name" value="CBS"/>
    <property type="match status" value="2"/>
</dbReference>
<protein>
    <submittedName>
        <fullName evidence="6">CBS domain-containing protein</fullName>
    </submittedName>
    <submittedName>
        <fullName evidence="4">Histidine kinase</fullName>
    </submittedName>
</protein>
<evidence type="ECO:0000313" key="8">
    <source>
        <dbReference type="Proteomes" id="UP000192327"/>
    </source>
</evidence>
<reference evidence="7" key="1">
    <citation type="submission" date="2015-04" db="EMBL/GenBank/DDBJ databases">
        <title>Genome sequence of Mycobacterium arupense GUC1.</title>
        <authorList>
            <person name="Greninger A.L."/>
            <person name="Cunningham G."/>
            <person name="Chiu C.Y."/>
            <person name="Miller S."/>
        </authorList>
    </citation>
    <scope>NUCLEOTIDE SEQUENCE [LARGE SCALE GENOMIC DNA]</scope>
    <source>
        <strain evidence="7">GUC1</strain>
    </source>
</reference>
<dbReference type="PANTHER" id="PTHR43080:SF2">
    <property type="entry name" value="CBS DOMAIN-CONTAINING PROTEIN"/>
    <property type="match status" value="1"/>
</dbReference>
<reference evidence="5 8" key="3">
    <citation type="submission" date="2016-12" db="EMBL/GenBank/DDBJ databases">
        <title>The new phylogeny of genus Mycobacterium.</title>
        <authorList>
            <person name="Tortoli E."/>
            <person name="Trovato A."/>
            <person name="Cirillo D.M."/>
        </authorList>
    </citation>
    <scope>NUCLEOTIDE SEQUENCE [LARGE SCALE GENOMIC DNA]</scope>
    <source>
        <strain evidence="5 8">DSM 44942</strain>
    </source>
</reference>
<accession>A0A0F5N506</accession>
<keyword evidence="1 2" id="KW-0129">CBS domain</keyword>
<evidence type="ECO:0000313" key="4">
    <source>
        <dbReference type="EMBL" id="KKC01358.1"/>
    </source>
</evidence>
<keyword evidence="8" id="KW-1185">Reference proteome</keyword>
<evidence type="ECO:0000259" key="3">
    <source>
        <dbReference type="PROSITE" id="PS51371"/>
    </source>
</evidence>
<dbReference type="EMBL" id="MVHH01000002">
    <property type="protein sequence ID" value="ORA00856.1"/>
    <property type="molecule type" value="Genomic_DNA"/>
</dbReference>
<dbReference type="SUPFAM" id="SSF54631">
    <property type="entry name" value="CBS-domain pair"/>
    <property type="match status" value="1"/>
</dbReference>
<gene>
    <name evidence="5" type="ORF">BST15_01800</name>
    <name evidence="6" type="ORF">E6Q54_00230</name>
    <name evidence="4" type="ORF">WR43_00145</name>
</gene>
<dbReference type="InterPro" id="IPR051257">
    <property type="entry name" value="Diverse_CBS-Domain"/>
</dbReference>
<name>A0A0F5N506_9MYCO</name>
<dbReference type="InterPro" id="IPR000644">
    <property type="entry name" value="CBS_dom"/>
</dbReference>
<dbReference type="Gene3D" id="3.10.580.10">
    <property type="entry name" value="CBS-domain"/>
    <property type="match status" value="1"/>
</dbReference>
<evidence type="ECO:0000313" key="6">
    <source>
        <dbReference type="EMBL" id="TXI60570.1"/>
    </source>
</evidence>
<feature type="domain" description="CBS" evidence="3">
    <location>
        <begin position="8"/>
        <end position="66"/>
    </location>
</feature>
<dbReference type="OrthoDB" id="9807125at2"/>
<dbReference type="EMBL" id="LASW01000001">
    <property type="protein sequence ID" value="KKC01358.1"/>
    <property type="molecule type" value="Genomic_DNA"/>
</dbReference>
<evidence type="ECO:0000256" key="2">
    <source>
        <dbReference type="PROSITE-ProRule" id="PRU00703"/>
    </source>
</evidence>
<evidence type="ECO:0000313" key="5">
    <source>
        <dbReference type="EMBL" id="ORA00856.1"/>
    </source>
</evidence>
<sequence length="142" mass="15100">MRIADVLRNKGAAVVTIHPDATVMELLAGLAEHNIGAMVVIGGDGLEGLASERDVVRQLHVHGASLLARPVSAIMTRLVATCSKTDSADDVSMLMTEQRARHIPVLENGRLAGIVSIGDVVKSRMEELQAEHAALRSYISQG</sequence>
<keyword evidence="4" id="KW-0808">Transferase</keyword>
<dbReference type="CDD" id="cd04623">
    <property type="entry name" value="CBS_pair_bac_euk"/>
    <property type="match status" value="1"/>
</dbReference>
<evidence type="ECO:0000313" key="7">
    <source>
        <dbReference type="Proteomes" id="UP000034416"/>
    </source>
</evidence>
<reference evidence="4" key="2">
    <citation type="submission" date="2015-04" db="EMBL/GenBank/DDBJ databases">
        <title>Genome sequence of Mycobacterium arupense strain GUC1.</title>
        <authorList>
            <person name="Greninger A.L."/>
            <person name="Cunningham G."/>
            <person name="Chiu C.Y."/>
            <person name="Miller S."/>
        </authorList>
    </citation>
    <scope>NUCLEOTIDE SEQUENCE</scope>
    <source>
        <strain evidence="4">GUC1</strain>
    </source>
</reference>
<dbReference type="InterPro" id="IPR044725">
    <property type="entry name" value="CBSX3_CBS_dom"/>
</dbReference>
<dbReference type="PATRIC" id="fig|342002.3.peg.311"/>
<dbReference type="PANTHER" id="PTHR43080">
    <property type="entry name" value="CBS DOMAIN-CONTAINING PROTEIN CBSX3, MITOCHONDRIAL"/>
    <property type="match status" value="1"/>
</dbReference>
<dbReference type="EMBL" id="SSGD01000002">
    <property type="protein sequence ID" value="TXI60570.1"/>
    <property type="molecule type" value="Genomic_DNA"/>
</dbReference>
<dbReference type="RefSeq" id="WP_046187592.1">
    <property type="nucleotide sequence ID" value="NZ_JACKUJ010000045.1"/>
</dbReference>
<dbReference type="Proteomes" id="UP000321797">
    <property type="component" value="Unassembled WGS sequence"/>
</dbReference>
<evidence type="ECO:0000313" key="9">
    <source>
        <dbReference type="Proteomes" id="UP000321797"/>
    </source>
</evidence>